<reference evidence="1" key="1">
    <citation type="submission" date="2023-08" db="EMBL/GenBank/DDBJ databases">
        <authorList>
            <person name="Alioto T."/>
            <person name="Alioto T."/>
            <person name="Gomez Garrido J."/>
        </authorList>
    </citation>
    <scope>NUCLEOTIDE SEQUENCE</scope>
</reference>
<evidence type="ECO:0000313" key="1">
    <source>
        <dbReference type="EMBL" id="CAI9741572.1"/>
    </source>
</evidence>
<proteinExistence type="predicted"/>
<keyword evidence="2" id="KW-1185">Reference proteome</keyword>
<protein>
    <submittedName>
        <fullName evidence="1">Uncharacterized protein</fullName>
    </submittedName>
</protein>
<dbReference type="AlphaFoldDB" id="A0AA36BXB8"/>
<evidence type="ECO:0000313" key="2">
    <source>
        <dbReference type="Proteomes" id="UP001162480"/>
    </source>
</evidence>
<dbReference type="Proteomes" id="UP001162480">
    <property type="component" value="Chromosome 26"/>
</dbReference>
<dbReference type="EMBL" id="OX597839">
    <property type="protein sequence ID" value="CAI9741572.1"/>
    <property type="molecule type" value="Genomic_DNA"/>
</dbReference>
<organism evidence="1 2">
    <name type="scientific">Octopus vulgaris</name>
    <name type="common">Common octopus</name>
    <dbReference type="NCBI Taxonomy" id="6645"/>
    <lineage>
        <taxon>Eukaryota</taxon>
        <taxon>Metazoa</taxon>
        <taxon>Spiralia</taxon>
        <taxon>Lophotrochozoa</taxon>
        <taxon>Mollusca</taxon>
        <taxon>Cephalopoda</taxon>
        <taxon>Coleoidea</taxon>
        <taxon>Octopodiformes</taxon>
        <taxon>Octopoda</taxon>
        <taxon>Incirrata</taxon>
        <taxon>Octopodidae</taxon>
        <taxon>Octopus</taxon>
    </lineage>
</organism>
<name>A0AA36BXB8_OCTVU</name>
<gene>
    <name evidence="1" type="ORF">OCTVUL_1B016491</name>
</gene>
<sequence length="73" mass="8214">MQPGCPVEQQAGQCVVNKLVFDATRYPTQSSTVVAQLTLYSGYILPTVSQTFLFHHHFPPLFHLTLRPVTLKN</sequence>
<accession>A0AA36BXB8</accession>